<evidence type="ECO:0000256" key="1">
    <source>
        <dbReference type="SAM" id="MobiDB-lite"/>
    </source>
</evidence>
<sequence length="138" mass="14862">MTERLFVTGVIILIFATLVSGCVETEDEKAEAVRIALENTTVREYLSGEYEIQDVYYGTLTSASGGVERSERLPVVTIDAGDVRLWVFVDLEKEAVVAVAKNYKRTPAIVLPATQPGSTPPGGEAPTVPVPTPTGTHR</sequence>
<dbReference type="Proteomes" id="UP001273768">
    <property type="component" value="Unassembled WGS sequence"/>
</dbReference>
<gene>
    <name evidence="2" type="ORF">HL657_01790</name>
</gene>
<reference evidence="2 3" key="1">
    <citation type="submission" date="2020-05" db="EMBL/GenBank/DDBJ databases">
        <title>Isolation and characterization of methanoarchaea from a cold seep at offshore SW Taiwan.</title>
        <authorList>
            <person name="Chen Y.-W."/>
            <person name="Chen S.-C."/>
            <person name="Lai M.-C."/>
        </authorList>
    </citation>
    <scope>NUCLEOTIDE SEQUENCE [LARGE SCALE GENOMIC DNA]</scope>
    <source>
        <strain evidence="2 3">YWC-01</strain>
    </source>
</reference>
<evidence type="ECO:0000313" key="3">
    <source>
        <dbReference type="Proteomes" id="UP001273768"/>
    </source>
</evidence>
<feature type="region of interest" description="Disordered" evidence="1">
    <location>
        <begin position="113"/>
        <end position="138"/>
    </location>
</feature>
<keyword evidence="3" id="KW-1185">Reference proteome</keyword>
<comment type="caution">
    <text evidence="2">The sequence shown here is derived from an EMBL/GenBank/DDBJ whole genome shotgun (WGS) entry which is preliminary data.</text>
</comment>
<proteinExistence type="predicted"/>
<name>A0ABU3YZH0_9EURY</name>
<evidence type="ECO:0000313" key="2">
    <source>
        <dbReference type="EMBL" id="MDV4341930.1"/>
    </source>
</evidence>
<dbReference type="RefSeq" id="WP_317295130.1">
    <property type="nucleotide sequence ID" value="NZ_JABFFQ010000001.1"/>
</dbReference>
<protein>
    <submittedName>
        <fullName evidence="2">Uncharacterized protein</fullName>
    </submittedName>
</protein>
<accession>A0ABU3YZH0</accession>
<organism evidence="2 3">
    <name type="scientific">Methanoculleus nereidis</name>
    <dbReference type="NCBI Taxonomy" id="2735141"/>
    <lineage>
        <taxon>Archaea</taxon>
        <taxon>Methanobacteriati</taxon>
        <taxon>Methanobacteriota</taxon>
        <taxon>Stenosarchaea group</taxon>
        <taxon>Methanomicrobia</taxon>
        <taxon>Methanomicrobiales</taxon>
        <taxon>Methanomicrobiaceae</taxon>
        <taxon>Methanoculleus</taxon>
    </lineage>
</organism>
<feature type="compositionally biased region" description="Low complexity" evidence="1">
    <location>
        <begin position="121"/>
        <end position="138"/>
    </location>
</feature>
<dbReference type="PROSITE" id="PS51257">
    <property type="entry name" value="PROKAR_LIPOPROTEIN"/>
    <property type="match status" value="1"/>
</dbReference>
<dbReference type="EMBL" id="JABFFQ010000001">
    <property type="protein sequence ID" value="MDV4341930.1"/>
    <property type="molecule type" value="Genomic_DNA"/>
</dbReference>